<dbReference type="PANTHER" id="PTHR45754">
    <property type="entry name" value="METHYLENETETRAHYDROFOLATE REDUCTASE"/>
    <property type="match status" value="1"/>
</dbReference>
<organism evidence="9 10">
    <name type="scientific">Kineococcus endophyticus</name>
    <dbReference type="NCBI Taxonomy" id="1181883"/>
    <lineage>
        <taxon>Bacteria</taxon>
        <taxon>Bacillati</taxon>
        <taxon>Actinomycetota</taxon>
        <taxon>Actinomycetes</taxon>
        <taxon>Kineosporiales</taxon>
        <taxon>Kineosporiaceae</taxon>
        <taxon>Kineococcus</taxon>
    </lineage>
</organism>
<dbReference type="Proteomes" id="UP001555826">
    <property type="component" value="Unassembled WGS sequence"/>
</dbReference>
<dbReference type="GO" id="GO:0004489">
    <property type="term" value="F:methylenetetrahydrofolate reductase [NAD(P)H] activity"/>
    <property type="evidence" value="ECO:0007669"/>
    <property type="project" value="UniProtKB-EC"/>
</dbReference>
<dbReference type="SUPFAM" id="SSF51730">
    <property type="entry name" value="FAD-linked oxidoreductase"/>
    <property type="match status" value="1"/>
</dbReference>
<keyword evidence="4 8" id="KW-0285">Flavoprotein</keyword>
<dbReference type="InterPro" id="IPR029041">
    <property type="entry name" value="FAD-linked_oxidoreductase-like"/>
</dbReference>
<comment type="cofactor">
    <cofactor evidence="1 8">
        <name>FAD</name>
        <dbReference type="ChEBI" id="CHEBI:57692"/>
    </cofactor>
</comment>
<accession>A0ABV3P8M2</accession>
<sequence>MTLAPLVAGAAGRPTLSFELFPPRSPEGRDALWRRLSDLLATQPDFVSVTFGAAGATRGPSRDLLAHVLSSTAVPAMAHLTCVGSSRREVVDLACEFFDAGVRNVLALRGDPPAGTGAAQFRPHPDGVATARDLVELLQVADRRRLALRGGRLPVDVPPLSLAVAAFPRDRDGHELAVLRAKQDAGAQFAVCQVGWSAREYAAFVARARAAGVTIPLLPGLAVTHEVRRLERIGELTGVPAPRALLAALDTEDVRVRRRAATAFTSGLARDLLAAGAPGLHLYTFNAVEPVLDLLDHLRDHTNLTRPAERRVRAVGGASR</sequence>
<keyword evidence="5 8" id="KW-0274">FAD</keyword>
<evidence type="ECO:0000313" key="9">
    <source>
        <dbReference type="EMBL" id="MEW9265989.1"/>
    </source>
</evidence>
<name>A0ABV3P8M2_9ACTN</name>
<gene>
    <name evidence="9" type="ORF">AB1207_14640</name>
</gene>
<evidence type="ECO:0000256" key="5">
    <source>
        <dbReference type="ARBA" id="ARBA00022827"/>
    </source>
</evidence>
<dbReference type="RefSeq" id="WP_367639112.1">
    <property type="nucleotide sequence ID" value="NZ_JBFNQN010000009.1"/>
</dbReference>
<dbReference type="CDD" id="cd00537">
    <property type="entry name" value="MTHFR"/>
    <property type="match status" value="1"/>
</dbReference>
<evidence type="ECO:0000256" key="3">
    <source>
        <dbReference type="ARBA" id="ARBA00006743"/>
    </source>
</evidence>
<evidence type="ECO:0000256" key="6">
    <source>
        <dbReference type="ARBA" id="ARBA00023002"/>
    </source>
</evidence>
<dbReference type="InterPro" id="IPR003171">
    <property type="entry name" value="Mehydrof_redctse-like"/>
</dbReference>
<evidence type="ECO:0000313" key="10">
    <source>
        <dbReference type="Proteomes" id="UP001555826"/>
    </source>
</evidence>
<keyword evidence="6 8" id="KW-0560">Oxidoreductase</keyword>
<evidence type="ECO:0000256" key="7">
    <source>
        <dbReference type="ARBA" id="ARBA00048628"/>
    </source>
</evidence>
<keyword evidence="10" id="KW-1185">Reference proteome</keyword>
<comment type="pathway">
    <text evidence="2 8">One-carbon metabolism; tetrahydrofolate interconversion.</text>
</comment>
<evidence type="ECO:0000256" key="4">
    <source>
        <dbReference type="ARBA" id="ARBA00022630"/>
    </source>
</evidence>
<evidence type="ECO:0000256" key="8">
    <source>
        <dbReference type="RuleBase" id="RU003862"/>
    </source>
</evidence>
<dbReference type="PANTHER" id="PTHR45754:SF3">
    <property type="entry name" value="METHYLENETETRAHYDROFOLATE REDUCTASE (NADPH)"/>
    <property type="match status" value="1"/>
</dbReference>
<proteinExistence type="inferred from homology"/>
<evidence type="ECO:0000256" key="2">
    <source>
        <dbReference type="ARBA" id="ARBA00004777"/>
    </source>
</evidence>
<protein>
    <recommendedName>
        <fullName evidence="8">Methylenetetrahydrofolate reductase</fullName>
    </recommendedName>
</protein>
<reference evidence="9 10" key="1">
    <citation type="submission" date="2024-07" db="EMBL/GenBank/DDBJ databases">
        <authorList>
            <person name="Thanompreechachai J."/>
            <person name="Duangmal K."/>
        </authorList>
    </citation>
    <scope>NUCLEOTIDE SEQUENCE [LARGE SCALE GENOMIC DNA]</scope>
    <source>
        <strain evidence="9 10">KCTC 19886</strain>
    </source>
</reference>
<comment type="caution">
    <text evidence="9">The sequence shown here is derived from an EMBL/GenBank/DDBJ whole genome shotgun (WGS) entry which is preliminary data.</text>
</comment>
<dbReference type="Pfam" id="PF02219">
    <property type="entry name" value="MTHFR"/>
    <property type="match status" value="1"/>
</dbReference>
<dbReference type="EMBL" id="JBFNQN010000009">
    <property type="protein sequence ID" value="MEW9265989.1"/>
    <property type="molecule type" value="Genomic_DNA"/>
</dbReference>
<comment type="similarity">
    <text evidence="3 8">Belongs to the methylenetetrahydrofolate reductase family.</text>
</comment>
<evidence type="ECO:0000256" key="1">
    <source>
        <dbReference type="ARBA" id="ARBA00001974"/>
    </source>
</evidence>
<dbReference type="Gene3D" id="3.20.20.220">
    <property type="match status" value="1"/>
</dbReference>
<comment type="catalytic activity">
    <reaction evidence="7">
        <text>(6S)-5-methyl-5,6,7,8-tetrahydrofolate + NAD(+) = (6R)-5,10-methylene-5,6,7,8-tetrahydrofolate + NADH + H(+)</text>
        <dbReference type="Rhea" id="RHEA:19821"/>
        <dbReference type="ChEBI" id="CHEBI:15378"/>
        <dbReference type="ChEBI" id="CHEBI:15636"/>
        <dbReference type="ChEBI" id="CHEBI:18608"/>
        <dbReference type="ChEBI" id="CHEBI:57540"/>
        <dbReference type="ChEBI" id="CHEBI:57945"/>
        <dbReference type="EC" id="1.5.1.54"/>
    </reaction>
    <physiologicalReaction direction="right-to-left" evidence="7">
        <dbReference type="Rhea" id="RHEA:19823"/>
    </physiologicalReaction>
</comment>